<gene>
    <name evidence="1" type="primary">C-prM</name>
</gene>
<feature type="non-terminal residue" evidence="1">
    <location>
        <position position="1"/>
    </location>
</feature>
<evidence type="ECO:0000313" key="1">
    <source>
        <dbReference type="EMBL" id="CDU21925.1"/>
    </source>
</evidence>
<reference evidence="1" key="1">
    <citation type="journal article" date="2014" name="Exp. Appl. Acarol.">
        <title>Prevalence of tick-borne encephalitis virus (TBEV) RNA in Dermacentor reticulatus ticks from natural and urban environment, Poland.</title>
        <authorList>
            <person name="Biernat B."/>
            <person name="Karbowiak G."/>
            <person name="Werszko J."/>
            <person name="Stanczak J."/>
        </authorList>
    </citation>
    <scope>NUCLEOTIDE SEQUENCE</scope>
</reference>
<dbReference type="EMBL" id="LK934689">
    <property type="protein sequence ID" value="CDU21925.1"/>
    <property type="molecule type" value="Genomic_RNA"/>
</dbReference>
<proteinExistence type="predicted"/>
<accession>A0A0A1I8P2</accession>
<sequence length="43" mass="4993">SDSISSGWFERDILLFLPVVNVLRKRQLRRTRAGDGQEGHPER</sequence>
<protein>
    <submittedName>
        <fullName evidence="1">Polyprotein</fullName>
    </submittedName>
</protein>
<feature type="non-terminal residue" evidence="1">
    <location>
        <position position="43"/>
    </location>
</feature>
<organism evidence="1">
    <name type="scientific">Tick-borne encephalitis virus</name>
    <dbReference type="NCBI Taxonomy" id="11084"/>
    <lineage>
        <taxon>Viruses</taxon>
        <taxon>Riboviria</taxon>
        <taxon>Orthornavirae</taxon>
        <taxon>Kitrinoviricota</taxon>
        <taxon>Flasuviricetes</taxon>
        <taxon>Amarillovirales</taxon>
        <taxon>Flaviviridae</taxon>
        <taxon>Orthoflavivirus</taxon>
        <taxon>Orthoflavivirus encephalitidis</taxon>
    </lineage>
</organism>
<name>A0A0A1I8P2_9FLAV</name>